<comment type="caution">
    <text evidence="2">The sequence shown here is derived from an EMBL/GenBank/DDBJ whole genome shotgun (WGS) entry which is preliminary data.</text>
</comment>
<keyword evidence="3" id="KW-1185">Reference proteome</keyword>
<dbReference type="EMBL" id="JACEIK010003892">
    <property type="protein sequence ID" value="MCD9643458.1"/>
    <property type="molecule type" value="Genomic_DNA"/>
</dbReference>
<proteinExistence type="predicted"/>
<evidence type="ECO:0000256" key="1">
    <source>
        <dbReference type="SAM" id="MobiDB-lite"/>
    </source>
</evidence>
<feature type="region of interest" description="Disordered" evidence="1">
    <location>
        <begin position="53"/>
        <end position="73"/>
    </location>
</feature>
<evidence type="ECO:0000313" key="2">
    <source>
        <dbReference type="EMBL" id="MCD9643458.1"/>
    </source>
</evidence>
<protein>
    <submittedName>
        <fullName evidence="2">Uncharacterized protein</fullName>
    </submittedName>
</protein>
<reference evidence="2 3" key="1">
    <citation type="journal article" date="2021" name="BMC Genomics">
        <title>Datura genome reveals duplications of psychoactive alkaloid biosynthetic genes and high mutation rate following tissue culture.</title>
        <authorList>
            <person name="Rajewski A."/>
            <person name="Carter-House D."/>
            <person name="Stajich J."/>
            <person name="Litt A."/>
        </authorList>
    </citation>
    <scope>NUCLEOTIDE SEQUENCE [LARGE SCALE GENOMIC DNA]</scope>
    <source>
        <strain evidence="2">AR-01</strain>
    </source>
</reference>
<gene>
    <name evidence="2" type="ORF">HAX54_030964</name>
</gene>
<organism evidence="2 3">
    <name type="scientific">Datura stramonium</name>
    <name type="common">Jimsonweed</name>
    <name type="synonym">Common thornapple</name>
    <dbReference type="NCBI Taxonomy" id="4076"/>
    <lineage>
        <taxon>Eukaryota</taxon>
        <taxon>Viridiplantae</taxon>
        <taxon>Streptophyta</taxon>
        <taxon>Embryophyta</taxon>
        <taxon>Tracheophyta</taxon>
        <taxon>Spermatophyta</taxon>
        <taxon>Magnoliopsida</taxon>
        <taxon>eudicotyledons</taxon>
        <taxon>Gunneridae</taxon>
        <taxon>Pentapetalae</taxon>
        <taxon>asterids</taxon>
        <taxon>lamiids</taxon>
        <taxon>Solanales</taxon>
        <taxon>Solanaceae</taxon>
        <taxon>Solanoideae</taxon>
        <taxon>Datureae</taxon>
        <taxon>Datura</taxon>
    </lineage>
</organism>
<accession>A0ABS8V8V5</accession>
<evidence type="ECO:0000313" key="3">
    <source>
        <dbReference type="Proteomes" id="UP000823775"/>
    </source>
</evidence>
<dbReference type="Proteomes" id="UP000823775">
    <property type="component" value="Unassembled WGS sequence"/>
</dbReference>
<name>A0ABS8V8V5_DATST</name>
<feature type="compositionally biased region" description="Polar residues" evidence="1">
    <location>
        <begin position="53"/>
        <end position="63"/>
    </location>
</feature>
<sequence>MKFQTTTRFHDPLQPPMTRAMVVVNQAEDSTVTMNPNHGSSPNNKFYLNSVVQDHDSGSSSARPTARDDLWDF</sequence>